<dbReference type="PANTHER" id="PTHR30177:SF4">
    <property type="entry name" value="OSMOPROTECTANT IMPORT PERMEASE PROTEIN OSMW"/>
    <property type="match status" value="1"/>
</dbReference>
<dbReference type="SUPFAM" id="SSF161098">
    <property type="entry name" value="MetI-like"/>
    <property type="match status" value="1"/>
</dbReference>
<evidence type="ECO:0000313" key="9">
    <source>
        <dbReference type="Proteomes" id="UP000198847"/>
    </source>
</evidence>
<gene>
    <name evidence="8" type="ORF">SAMN04490178_11096</name>
</gene>
<evidence type="ECO:0000256" key="3">
    <source>
        <dbReference type="ARBA" id="ARBA00022692"/>
    </source>
</evidence>
<dbReference type="AlphaFoldDB" id="A0A1H8V5Y8"/>
<dbReference type="PROSITE" id="PS50928">
    <property type="entry name" value="ABC_TM1"/>
    <property type="match status" value="1"/>
</dbReference>
<dbReference type="GO" id="GO:0055085">
    <property type="term" value="P:transmembrane transport"/>
    <property type="evidence" value="ECO:0007669"/>
    <property type="project" value="InterPro"/>
</dbReference>
<evidence type="ECO:0000256" key="5">
    <source>
        <dbReference type="ARBA" id="ARBA00023136"/>
    </source>
</evidence>
<feature type="transmembrane region" description="Helical" evidence="6">
    <location>
        <begin position="134"/>
        <end position="160"/>
    </location>
</feature>
<keyword evidence="4 6" id="KW-1133">Transmembrane helix</keyword>
<dbReference type="Pfam" id="PF00528">
    <property type="entry name" value="BPD_transp_1"/>
    <property type="match status" value="1"/>
</dbReference>
<keyword evidence="2 6" id="KW-0813">Transport</keyword>
<evidence type="ECO:0000256" key="4">
    <source>
        <dbReference type="ARBA" id="ARBA00022989"/>
    </source>
</evidence>
<evidence type="ECO:0000256" key="2">
    <source>
        <dbReference type="ARBA" id="ARBA00022448"/>
    </source>
</evidence>
<feature type="transmembrane region" description="Helical" evidence="6">
    <location>
        <begin position="68"/>
        <end position="95"/>
    </location>
</feature>
<feature type="transmembrane region" description="Helical" evidence="6">
    <location>
        <begin position="180"/>
        <end position="199"/>
    </location>
</feature>
<keyword evidence="3 6" id="KW-0812">Transmembrane</keyword>
<accession>A0A1H8V5Y8</accession>
<protein>
    <submittedName>
        <fullName evidence="8">Osmoprotectant transport system permease protein</fullName>
    </submittedName>
</protein>
<feature type="domain" description="ABC transmembrane type-1" evidence="7">
    <location>
        <begin position="20"/>
        <end position="199"/>
    </location>
</feature>
<dbReference type="STRING" id="112903.SAMN04490178_11096"/>
<dbReference type="OrthoDB" id="9801163at2"/>
<evidence type="ECO:0000259" key="7">
    <source>
        <dbReference type="PROSITE" id="PS50928"/>
    </source>
</evidence>
<dbReference type="InterPro" id="IPR035906">
    <property type="entry name" value="MetI-like_sf"/>
</dbReference>
<dbReference type="CDD" id="cd06261">
    <property type="entry name" value="TM_PBP2"/>
    <property type="match status" value="1"/>
</dbReference>
<evidence type="ECO:0000313" key="8">
    <source>
        <dbReference type="EMBL" id="SEP10902.1"/>
    </source>
</evidence>
<dbReference type="GO" id="GO:0031460">
    <property type="term" value="P:glycine betaine transport"/>
    <property type="evidence" value="ECO:0007669"/>
    <property type="project" value="TreeGrafter"/>
</dbReference>
<dbReference type="EMBL" id="FODY01000010">
    <property type="protein sequence ID" value="SEP10902.1"/>
    <property type="molecule type" value="Genomic_DNA"/>
</dbReference>
<dbReference type="Proteomes" id="UP000198847">
    <property type="component" value="Unassembled WGS sequence"/>
</dbReference>
<evidence type="ECO:0000256" key="6">
    <source>
        <dbReference type="RuleBase" id="RU363032"/>
    </source>
</evidence>
<name>A0A1H8V5Y8_9FIRM</name>
<reference evidence="8 9" key="1">
    <citation type="submission" date="2016-10" db="EMBL/GenBank/DDBJ databases">
        <authorList>
            <person name="de Groot N.N."/>
        </authorList>
    </citation>
    <scope>NUCLEOTIDE SEQUENCE [LARGE SCALE GENOMIC DNA]</scope>
    <source>
        <strain evidence="8 9">DSM 13305</strain>
    </source>
</reference>
<dbReference type="FunFam" id="1.10.3720.10:FF:000001">
    <property type="entry name" value="Glycine betaine ABC transporter, permease"/>
    <property type="match status" value="1"/>
</dbReference>
<comment type="subcellular location">
    <subcellularLocation>
        <location evidence="6">Cell membrane</location>
        <topology evidence="6">Multi-pass membrane protein</topology>
    </subcellularLocation>
    <subcellularLocation>
        <location evidence="1">Membrane</location>
        <topology evidence="1">Multi-pass membrane protein</topology>
    </subcellularLocation>
</comment>
<keyword evidence="9" id="KW-1185">Reference proteome</keyword>
<dbReference type="RefSeq" id="WP_091746567.1">
    <property type="nucleotide sequence ID" value="NZ_FODY01000010.1"/>
</dbReference>
<keyword evidence="5 6" id="KW-0472">Membrane</keyword>
<proteinExistence type="inferred from homology"/>
<comment type="similarity">
    <text evidence="6">Belongs to the binding-protein-dependent transport system permease family.</text>
</comment>
<dbReference type="InterPro" id="IPR051204">
    <property type="entry name" value="ABC_transp_perm/SBD"/>
</dbReference>
<dbReference type="Gene3D" id="1.10.3720.10">
    <property type="entry name" value="MetI-like"/>
    <property type="match status" value="1"/>
</dbReference>
<feature type="transmembrane region" description="Helical" evidence="6">
    <location>
        <begin position="101"/>
        <end position="122"/>
    </location>
</feature>
<evidence type="ECO:0000256" key="1">
    <source>
        <dbReference type="ARBA" id="ARBA00004141"/>
    </source>
</evidence>
<feature type="transmembrane region" description="Helical" evidence="6">
    <location>
        <begin position="28"/>
        <end position="48"/>
    </location>
</feature>
<sequence length="213" mass="22677">MFYNFWGIMQSRWEDIVLAASQHIELTIISLLLANLIAIPAGIILTRYRRWAEPVIGITAVFQTIPSLALLGFMIPLLGIGTVPAIVALTIYGLLPIMRNTYTGILGVSASVVEAGIGMGMTSLQVLRMIELPMALPVIMAGIRTATVLLIGVATLAALIGAGGLGDLIFRGIAMANSELILAGALPAALLALVFDYVLKKLEIWVQPKGVQK</sequence>
<dbReference type="GO" id="GO:0005886">
    <property type="term" value="C:plasma membrane"/>
    <property type="evidence" value="ECO:0007669"/>
    <property type="project" value="UniProtKB-SubCell"/>
</dbReference>
<dbReference type="PANTHER" id="PTHR30177">
    <property type="entry name" value="GLYCINE BETAINE/L-PROLINE TRANSPORT SYSTEM PERMEASE PROTEIN PROW"/>
    <property type="match status" value="1"/>
</dbReference>
<dbReference type="InterPro" id="IPR000515">
    <property type="entry name" value="MetI-like"/>
</dbReference>
<organism evidence="8 9">
    <name type="scientific">Propionispora vibrioides</name>
    <dbReference type="NCBI Taxonomy" id="112903"/>
    <lineage>
        <taxon>Bacteria</taxon>
        <taxon>Bacillati</taxon>
        <taxon>Bacillota</taxon>
        <taxon>Negativicutes</taxon>
        <taxon>Selenomonadales</taxon>
        <taxon>Sporomusaceae</taxon>
        <taxon>Propionispora</taxon>
    </lineage>
</organism>